<dbReference type="EMBL" id="SLVU01000001">
    <property type="protein sequence ID" value="TCN36193.1"/>
    <property type="molecule type" value="Genomic_DNA"/>
</dbReference>
<reference evidence="1 2" key="1">
    <citation type="submission" date="2019-03" db="EMBL/GenBank/DDBJ databases">
        <title>Genomic Encyclopedia of Type Strains, Phase IV (KMG-V): Genome sequencing to study the core and pangenomes of soil and plant-associated prokaryotes.</title>
        <authorList>
            <person name="Whitman W."/>
        </authorList>
    </citation>
    <scope>NUCLEOTIDE SEQUENCE [LARGE SCALE GENOMIC DNA]</scope>
    <source>
        <strain evidence="1 2">23C40</strain>
    </source>
</reference>
<comment type="caution">
    <text evidence="1">The sequence shown here is derived from an EMBL/GenBank/DDBJ whole genome shotgun (WGS) entry which is preliminary data.</text>
</comment>
<proteinExistence type="predicted"/>
<evidence type="ECO:0000313" key="2">
    <source>
        <dbReference type="Proteomes" id="UP000295043"/>
    </source>
</evidence>
<protein>
    <submittedName>
        <fullName evidence="1">Uncharacterized protein</fullName>
    </submittedName>
</protein>
<dbReference type="AlphaFoldDB" id="A0A4R2C8C7"/>
<gene>
    <name evidence="1" type="ORF">EV184_101179</name>
</gene>
<evidence type="ECO:0000313" key="1">
    <source>
        <dbReference type="EMBL" id="TCN36193.1"/>
    </source>
</evidence>
<name>A0A4R2C8C7_9HYPH</name>
<accession>A0A4R2C8C7</accession>
<organism evidence="1 2">
    <name type="scientific">Sinorhizobium americanum</name>
    <dbReference type="NCBI Taxonomy" id="194963"/>
    <lineage>
        <taxon>Bacteria</taxon>
        <taxon>Pseudomonadati</taxon>
        <taxon>Pseudomonadota</taxon>
        <taxon>Alphaproteobacteria</taxon>
        <taxon>Hyphomicrobiales</taxon>
        <taxon>Rhizobiaceae</taxon>
        <taxon>Sinorhizobium/Ensifer group</taxon>
        <taxon>Sinorhizobium</taxon>
    </lineage>
</organism>
<dbReference type="Proteomes" id="UP000295043">
    <property type="component" value="Unassembled WGS sequence"/>
</dbReference>
<sequence>MLELFDHFARRLLGGQARSASAFDLRSSGLDTSHFVETACHAACEVVSSLRSI</sequence>